<sequence length="282" mass="31938">MKTEVTPKIKSGFFLNEVELTRIKDAQNEQIKKASGGIDAAFKYAVKYRNGVIADHASVSEIVSEENDGTRAVVRMSLKAINPVDPECYVEVTFSDVAYEQNSDSIPISFAVSSNDKDWTFVTASTIEERIDKVKSSKIRNAFSAKNFVRAFPLIGVSALSAMTFMMESATDRKIERIKEIRRTSRTLAEYIFRVDTMRSTESDMTYYFMPLVLLPMFLLLLSDPLEKLLRPLFPRYVFYWGDNIPRQDRRIAMLKVLGGGVVLAIIVGVIGNYIYDRLPGH</sequence>
<reference evidence="2 3" key="1">
    <citation type="submission" date="2021-07" db="EMBL/GenBank/DDBJ databases">
        <title>Sphingomonas sp.</title>
        <authorList>
            <person name="Feng G."/>
            <person name="Li J."/>
            <person name="Pan M."/>
        </authorList>
    </citation>
    <scope>NUCLEOTIDE SEQUENCE [LARGE SCALE GENOMIC DNA]</scope>
    <source>
        <strain evidence="2 3">RRHST34</strain>
    </source>
</reference>
<keyword evidence="1" id="KW-0472">Membrane</keyword>
<evidence type="ECO:0000256" key="1">
    <source>
        <dbReference type="SAM" id="Phobius"/>
    </source>
</evidence>
<comment type="caution">
    <text evidence="2">The sequence shown here is derived from an EMBL/GenBank/DDBJ whole genome shotgun (WGS) entry which is preliminary data.</text>
</comment>
<feature type="transmembrane region" description="Helical" evidence="1">
    <location>
        <begin position="205"/>
        <end position="222"/>
    </location>
</feature>
<feature type="transmembrane region" description="Helical" evidence="1">
    <location>
        <begin position="148"/>
        <end position="167"/>
    </location>
</feature>
<dbReference type="EMBL" id="JAHXZN010000001">
    <property type="protein sequence ID" value="MBW6529135.1"/>
    <property type="molecule type" value="Genomic_DNA"/>
</dbReference>
<keyword evidence="3" id="KW-1185">Reference proteome</keyword>
<accession>A0ABS7BHX6</accession>
<dbReference type="RefSeq" id="WP_219746734.1">
    <property type="nucleotide sequence ID" value="NZ_JAHXZN010000001.1"/>
</dbReference>
<proteinExistence type="predicted"/>
<organism evidence="2 3">
    <name type="scientific">Sphingomonas citri</name>
    <dbReference type="NCBI Taxonomy" id="2862499"/>
    <lineage>
        <taxon>Bacteria</taxon>
        <taxon>Pseudomonadati</taxon>
        <taxon>Pseudomonadota</taxon>
        <taxon>Alphaproteobacteria</taxon>
        <taxon>Sphingomonadales</taxon>
        <taxon>Sphingomonadaceae</taxon>
        <taxon>Sphingomonas</taxon>
    </lineage>
</organism>
<gene>
    <name evidence="2" type="ORF">KZ820_00135</name>
</gene>
<evidence type="ECO:0000313" key="3">
    <source>
        <dbReference type="Proteomes" id="UP000759103"/>
    </source>
</evidence>
<keyword evidence="1" id="KW-1133">Transmembrane helix</keyword>
<name>A0ABS7BHX6_9SPHN</name>
<protein>
    <submittedName>
        <fullName evidence="2">Uncharacterized protein</fullName>
    </submittedName>
</protein>
<feature type="transmembrane region" description="Helical" evidence="1">
    <location>
        <begin position="257"/>
        <end position="276"/>
    </location>
</feature>
<dbReference type="Proteomes" id="UP000759103">
    <property type="component" value="Unassembled WGS sequence"/>
</dbReference>
<keyword evidence="1" id="KW-0812">Transmembrane</keyword>
<evidence type="ECO:0000313" key="2">
    <source>
        <dbReference type="EMBL" id="MBW6529135.1"/>
    </source>
</evidence>